<protein>
    <recommendedName>
        <fullName evidence="3">Transposase IS200-like domain-containing protein</fullName>
    </recommendedName>
</protein>
<evidence type="ECO:0008006" key="3">
    <source>
        <dbReference type="Google" id="ProtNLM"/>
    </source>
</evidence>
<evidence type="ECO:0000313" key="1">
    <source>
        <dbReference type="EMBL" id="EAQ80050.1"/>
    </source>
</evidence>
<dbReference type="STRING" id="314230.DSM3645_05490"/>
<reference evidence="1 2" key="1">
    <citation type="submission" date="2006-02" db="EMBL/GenBank/DDBJ databases">
        <authorList>
            <person name="Amann R."/>
            <person name="Ferriera S."/>
            <person name="Johnson J."/>
            <person name="Kravitz S."/>
            <person name="Halpern A."/>
            <person name="Remington K."/>
            <person name="Beeson K."/>
            <person name="Tran B."/>
            <person name="Rogers Y.-H."/>
            <person name="Friedman R."/>
            <person name="Venter J.C."/>
        </authorList>
    </citation>
    <scope>NUCLEOTIDE SEQUENCE [LARGE SCALE GENOMIC DNA]</scope>
    <source>
        <strain evidence="1 2">DSM 3645</strain>
    </source>
</reference>
<gene>
    <name evidence="1" type="ORF">DSM3645_05490</name>
</gene>
<evidence type="ECO:0000313" key="2">
    <source>
        <dbReference type="Proteomes" id="UP000004358"/>
    </source>
</evidence>
<dbReference type="Gene3D" id="3.30.70.1290">
    <property type="entry name" value="Transposase IS200-like"/>
    <property type="match status" value="1"/>
</dbReference>
<dbReference type="EMBL" id="AANZ01000011">
    <property type="protein sequence ID" value="EAQ80050.1"/>
    <property type="molecule type" value="Genomic_DNA"/>
</dbReference>
<dbReference type="GO" id="GO:0006313">
    <property type="term" value="P:DNA transposition"/>
    <property type="evidence" value="ECO:0007669"/>
    <property type="project" value="InterPro"/>
</dbReference>
<sequence length="130" mass="14872">MSRAGGLRKPIMMINDGSIGRGFAPPTLRGSPQYLARLEDIQPNGSRSYRFWQRGGGYDRNLSSTPEVHRKLRYIHENPVRRGLVQRTIDWRWSSALAWETGTDEPLSLDRTSFPPPTFLDEDLSSDLLR</sequence>
<dbReference type="GO" id="GO:0003677">
    <property type="term" value="F:DNA binding"/>
    <property type="evidence" value="ECO:0007669"/>
    <property type="project" value="InterPro"/>
</dbReference>
<dbReference type="Proteomes" id="UP000004358">
    <property type="component" value="Unassembled WGS sequence"/>
</dbReference>
<comment type="caution">
    <text evidence="1">The sequence shown here is derived from an EMBL/GenBank/DDBJ whole genome shotgun (WGS) entry which is preliminary data.</text>
</comment>
<dbReference type="InterPro" id="IPR036515">
    <property type="entry name" value="Transposase_17_sf"/>
</dbReference>
<proteinExistence type="predicted"/>
<dbReference type="eggNOG" id="COG1943">
    <property type="taxonomic scope" value="Bacteria"/>
</dbReference>
<dbReference type="GO" id="GO:0004803">
    <property type="term" value="F:transposase activity"/>
    <property type="evidence" value="ECO:0007669"/>
    <property type="project" value="InterPro"/>
</dbReference>
<dbReference type="AlphaFoldDB" id="A3ZTY9"/>
<dbReference type="HOGENOM" id="CLU_1933967_0_0_0"/>
<organism evidence="1 2">
    <name type="scientific">Blastopirellula marina DSM 3645</name>
    <dbReference type="NCBI Taxonomy" id="314230"/>
    <lineage>
        <taxon>Bacteria</taxon>
        <taxon>Pseudomonadati</taxon>
        <taxon>Planctomycetota</taxon>
        <taxon>Planctomycetia</taxon>
        <taxon>Pirellulales</taxon>
        <taxon>Pirellulaceae</taxon>
        <taxon>Blastopirellula</taxon>
    </lineage>
</organism>
<dbReference type="RefSeq" id="WP_002654694.1">
    <property type="nucleotide sequence ID" value="NZ_CH672377.1"/>
</dbReference>
<name>A3ZTY9_9BACT</name>
<accession>A3ZTY9</accession>